<dbReference type="PANTHER" id="PTHR23340">
    <property type="entry name" value="ARGININE/SERINE RICH SPLICING FACTOR SF4/14"/>
    <property type="match status" value="1"/>
</dbReference>
<feature type="compositionally biased region" description="Basic and acidic residues" evidence="5">
    <location>
        <begin position="22"/>
        <end position="40"/>
    </location>
</feature>
<evidence type="ECO:0000256" key="2">
    <source>
        <dbReference type="ARBA" id="ARBA00022664"/>
    </source>
</evidence>
<dbReference type="EMBL" id="SDMP01000008">
    <property type="protein sequence ID" value="RYR44329.1"/>
    <property type="molecule type" value="Genomic_DNA"/>
</dbReference>
<evidence type="ECO:0000256" key="1">
    <source>
        <dbReference type="ARBA" id="ARBA00004123"/>
    </source>
</evidence>
<dbReference type="GO" id="GO:0006397">
    <property type="term" value="P:mRNA processing"/>
    <property type="evidence" value="ECO:0007669"/>
    <property type="project" value="UniProtKB-KW"/>
</dbReference>
<evidence type="ECO:0000313" key="7">
    <source>
        <dbReference type="Proteomes" id="UP000289738"/>
    </source>
</evidence>
<dbReference type="InterPro" id="IPR040169">
    <property type="entry name" value="SUGP1/2"/>
</dbReference>
<evidence type="ECO:0000256" key="5">
    <source>
        <dbReference type="SAM" id="MobiDB-lite"/>
    </source>
</evidence>
<sequence>MDKGPPPALFVNDGSFMEKFKQLQQEQEKEKNNKLSEPKPIKVVSGSLAPKTSISRVNDTRKTSQAGSSGKLAFSLKQKSKLVPPPVKLADDEEEETDAGDFSNAVQAKRQKVDQEDGTAQPSRQLDVGNYFHIIFVQVFGYRKVIVVASASRHTVASTVFSVFLFPCLKIDLCFNYLSRIVYWQASYKSNFHSIVHALGINQFYK</sequence>
<reference evidence="6 7" key="1">
    <citation type="submission" date="2019-01" db="EMBL/GenBank/DDBJ databases">
        <title>Sequencing of cultivated peanut Arachis hypogaea provides insights into genome evolution and oil improvement.</title>
        <authorList>
            <person name="Chen X."/>
        </authorList>
    </citation>
    <scope>NUCLEOTIDE SEQUENCE [LARGE SCALE GENOMIC DNA]</scope>
    <source>
        <strain evidence="7">cv. Fuhuasheng</strain>
        <tissue evidence="6">Leaves</tissue>
    </source>
</reference>
<protein>
    <submittedName>
        <fullName evidence="6">Uncharacterized protein</fullName>
    </submittedName>
</protein>
<organism evidence="6 7">
    <name type="scientific">Arachis hypogaea</name>
    <name type="common">Peanut</name>
    <dbReference type="NCBI Taxonomy" id="3818"/>
    <lineage>
        <taxon>Eukaryota</taxon>
        <taxon>Viridiplantae</taxon>
        <taxon>Streptophyta</taxon>
        <taxon>Embryophyta</taxon>
        <taxon>Tracheophyta</taxon>
        <taxon>Spermatophyta</taxon>
        <taxon>Magnoliopsida</taxon>
        <taxon>eudicotyledons</taxon>
        <taxon>Gunneridae</taxon>
        <taxon>Pentapetalae</taxon>
        <taxon>rosids</taxon>
        <taxon>fabids</taxon>
        <taxon>Fabales</taxon>
        <taxon>Fabaceae</taxon>
        <taxon>Papilionoideae</taxon>
        <taxon>50 kb inversion clade</taxon>
        <taxon>dalbergioids sensu lato</taxon>
        <taxon>Dalbergieae</taxon>
        <taxon>Pterocarpus clade</taxon>
        <taxon>Arachis</taxon>
    </lineage>
</organism>
<accession>A0A445C000</accession>
<dbReference type="PANTHER" id="PTHR23340:SF0">
    <property type="entry name" value="SURP AND G-PATCH DOMAIN-CONTAINING PROTEIN 1 ISOFORM X1"/>
    <property type="match status" value="1"/>
</dbReference>
<gene>
    <name evidence="6" type="ORF">Ahy_A08g040681</name>
</gene>
<proteinExistence type="predicted"/>
<dbReference type="GO" id="GO:0008380">
    <property type="term" value="P:RNA splicing"/>
    <property type="evidence" value="ECO:0007669"/>
    <property type="project" value="UniProtKB-KW"/>
</dbReference>
<dbReference type="GO" id="GO:0003723">
    <property type="term" value="F:RNA binding"/>
    <property type="evidence" value="ECO:0007669"/>
    <property type="project" value="TreeGrafter"/>
</dbReference>
<keyword evidence="4" id="KW-0539">Nucleus</keyword>
<name>A0A445C000_ARAHY</name>
<feature type="region of interest" description="Disordered" evidence="5">
    <location>
        <begin position="22"/>
        <end position="121"/>
    </location>
</feature>
<evidence type="ECO:0000256" key="3">
    <source>
        <dbReference type="ARBA" id="ARBA00023187"/>
    </source>
</evidence>
<evidence type="ECO:0000313" key="6">
    <source>
        <dbReference type="EMBL" id="RYR44329.1"/>
    </source>
</evidence>
<comment type="caution">
    <text evidence="6">The sequence shown here is derived from an EMBL/GenBank/DDBJ whole genome shotgun (WGS) entry which is preliminary data.</text>
</comment>
<evidence type="ECO:0000256" key="4">
    <source>
        <dbReference type="ARBA" id="ARBA00023242"/>
    </source>
</evidence>
<keyword evidence="3" id="KW-0508">mRNA splicing</keyword>
<keyword evidence="2" id="KW-0507">mRNA processing</keyword>
<feature type="compositionally biased region" description="Polar residues" evidence="5">
    <location>
        <begin position="50"/>
        <end position="68"/>
    </location>
</feature>
<comment type="subcellular location">
    <subcellularLocation>
        <location evidence="1">Nucleus</location>
    </subcellularLocation>
</comment>
<dbReference type="GO" id="GO:0005654">
    <property type="term" value="C:nucleoplasm"/>
    <property type="evidence" value="ECO:0007669"/>
    <property type="project" value="TreeGrafter"/>
</dbReference>
<dbReference type="Proteomes" id="UP000289738">
    <property type="component" value="Chromosome A08"/>
</dbReference>
<keyword evidence="7" id="KW-1185">Reference proteome</keyword>
<dbReference type="AlphaFoldDB" id="A0A445C000"/>